<evidence type="ECO:0000313" key="15">
    <source>
        <dbReference type="EMBL" id="CAH0589181.1"/>
    </source>
</evidence>
<dbReference type="PRINTS" id="PR02050">
    <property type="entry name" value="B14GALTRFASE"/>
</dbReference>
<keyword evidence="11" id="KW-0479">Metal-binding</keyword>
<evidence type="ECO:0000256" key="12">
    <source>
        <dbReference type="SAM" id="SignalP"/>
    </source>
</evidence>
<evidence type="ECO:0000259" key="14">
    <source>
        <dbReference type="Pfam" id="PF13733"/>
    </source>
</evidence>
<dbReference type="Pfam" id="PF02709">
    <property type="entry name" value="Glyco_transf_7C"/>
    <property type="match status" value="1"/>
</dbReference>
<evidence type="ECO:0000256" key="11">
    <source>
        <dbReference type="RuleBase" id="RU368121"/>
    </source>
</evidence>
<reference evidence="15" key="1">
    <citation type="submission" date="2021-12" db="EMBL/GenBank/DDBJ databases">
        <authorList>
            <person name="King R."/>
        </authorList>
    </citation>
    <scope>NUCLEOTIDE SEQUENCE</scope>
</reference>
<dbReference type="GO" id="GO:0033842">
    <property type="term" value="F:N-acetyl-beta-glucosaminyl-derivative 4-beta-N-acetylgalactosaminyltransferase activity"/>
    <property type="evidence" value="ECO:0007669"/>
    <property type="project" value="TreeGrafter"/>
</dbReference>
<keyword evidence="4 11" id="KW-0328">Glycosyltransferase</keyword>
<dbReference type="SUPFAM" id="SSF53448">
    <property type="entry name" value="Nucleotide-diphospho-sugar transferases"/>
    <property type="match status" value="1"/>
</dbReference>
<protein>
    <recommendedName>
        <fullName evidence="11">Beta-1,4-N-acetylgalactosaminyltransferase</fullName>
        <ecNumber evidence="11">2.4.1.-</ecNumber>
    </recommendedName>
    <alternativeName>
        <fullName evidence="11">Beta-4-GalNAcT</fullName>
    </alternativeName>
</protein>
<dbReference type="PANTHER" id="PTHR19300">
    <property type="entry name" value="BETA-1,4-GALACTOSYLTRANSFERASE"/>
    <property type="match status" value="1"/>
</dbReference>
<evidence type="ECO:0000256" key="2">
    <source>
        <dbReference type="ARBA" id="ARBA00004922"/>
    </source>
</evidence>
<keyword evidence="12" id="KW-0732">Signal</keyword>
<dbReference type="InterPro" id="IPR027995">
    <property type="entry name" value="Galactosyl_T_N"/>
</dbReference>
<dbReference type="Proteomes" id="UP001154114">
    <property type="component" value="Chromosome 17"/>
</dbReference>
<dbReference type="GO" id="GO:0046872">
    <property type="term" value="F:metal ion binding"/>
    <property type="evidence" value="ECO:0007669"/>
    <property type="project" value="UniProtKB-UniRule"/>
</dbReference>
<dbReference type="InterPro" id="IPR003859">
    <property type="entry name" value="Galactosyl_T"/>
</dbReference>
<feature type="domain" description="Galactosyltransferase N-terminal" evidence="14">
    <location>
        <begin position="83"/>
        <end position="219"/>
    </location>
</feature>
<evidence type="ECO:0000256" key="3">
    <source>
        <dbReference type="ARBA" id="ARBA00005735"/>
    </source>
</evidence>
<dbReference type="GO" id="GO:0005794">
    <property type="term" value="C:Golgi apparatus"/>
    <property type="evidence" value="ECO:0007669"/>
    <property type="project" value="TreeGrafter"/>
</dbReference>
<dbReference type="Pfam" id="PF13733">
    <property type="entry name" value="Glyco_transf_7N"/>
    <property type="match status" value="1"/>
</dbReference>
<gene>
    <name evidence="15" type="ORF">CINC_LOCUS4372</name>
</gene>
<evidence type="ECO:0000259" key="13">
    <source>
        <dbReference type="Pfam" id="PF02709"/>
    </source>
</evidence>
<evidence type="ECO:0000256" key="6">
    <source>
        <dbReference type="ARBA" id="ARBA00022692"/>
    </source>
</evidence>
<evidence type="ECO:0000256" key="7">
    <source>
        <dbReference type="ARBA" id="ARBA00022968"/>
    </source>
</evidence>
<evidence type="ECO:0000256" key="9">
    <source>
        <dbReference type="ARBA" id="ARBA00023136"/>
    </source>
</evidence>
<comment type="subcellular location">
    <subcellularLocation>
        <location evidence="1 11">Membrane</location>
        <topology evidence="1 11">Single-pass type II membrane protein</topology>
    </subcellularLocation>
</comment>
<evidence type="ECO:0000256" key="4">
    <source>
        <dbReference type="ARBA" id="ARBA00022676"/>
    </source>
</evidence>
<feature type="domain" description="Galactosyltransferase C-terminal" evidence="13">
    <location>
        <begin position="233"/>
        <end position="293"/>
    </location>
</feature>
<feature type="signal peptide" evidence="12">
    <location>
        <begin position="1"/>
        <end position="17"/>
    </location>
</feature>
<name>A0A9P0BK50_CHRIL</name>
<keyword evidence="8" id="KW-1133">Transmembrane helix</keyword>
<comment type="similarity">
    <text evidence="3 11">Belongs to the glycosyltransferase 7 family.</text>
</comment>
<dbReference type="OrthoDB" id="10016069at2759"/>
<proteinExistence type="inferred from homology"/>
<dbReference type="PANTHER" id="PTHR19300:SF57">
    <property type="entry name" value="BETA-1,4-N-ACETYLGALACTOSAMINYLTRANSFERASE"/>
    <property type="match status" value="1"/>
</dbReference>
<dbReference type="GO" id="GO:0005975">
    <property type="term" value="P:carbohydrate metabolic process"/>
    <property type="evidence" value="ECO:0007669"/>
    <property type="project" value="InterPro"/>
</dbReference>
<evidence type="ECO:0000256" key="10">
    <source>
        <dbReference type="ARBA" id="ARBA00023180"/>
    </source>
</evidence>
<dbReference type="AlphaFoldDB" id="A0A9P0BK50"/>
<comment type="pathway">
    <text evidence="2 11">Protein modification; protein glycosylation.</text>
</comment>
<dbReference type="EMBL" id="LR824020">
    <property type="protein sequence ID" value="CAH0589181.1"/>
    <property type="molecule type" value="Genomic_DNA"/>
</dbReference>
<sequence>MDDLIAIFLIFSLKVFGVEINRIPIKDAYWFGDAQYVYKERPSKLNINPRSSTSLNDSESTTYSAYYLLLDKVKSTLQEQEDCPELPPGLGPELGNRAMIAKNIENFESKLNDVKPGGIYKPTSCKSRQSVAVIIAYRGFKGYLTTLMNILHPFLIKQQLDYQIFVIVQSNTSQPYNRGKLLNVGFTEATRYRKSGWQCIILHEPYIVPMDSRNLYRCSWYPKQLATTVERPVKASYTPLLGGAIAMTSEQFLKVNGFSNAYWDNDADYYDLYQRLNFTNYLVENSFPLVGRFRTVRKGLALWHKSEYLTTPAPLYLLDGLTSLSYTVDNFELKRLYTLIQVNIDGITGKESKAKLYDNLLNPVTNNPTEQSK</sequence>
<comment type="function">
    <text evidence="11">Catalyzes the transfer of galactose onto proteins or lipids.</text>
</comment>
<keyword evidence="7 11" id="KW-0735">Signal-anchor</keyword>
<keyword evidence="5 11" id="KW-0808">Transferase</keyword>
<accession>A0A9P0BK50</accession>
<keyword evidence="9" id="KW-0472">Membrane</keyword>
<keyword evidence="16" id="KW-1185">Reference proteome</keyword>
<dbReference type="InterPro" id="IPR029044">
    <property type="entry name" value="Nucleotide-diphossugar_trans"/>
</dbReference>
<dbReference type="EC" id="2.4.1.-" evidence="11"/>
<evidence type="ECO:0000256" key="1">
    <source>
        <dbReference type="ARBA" id="ARBA00004606"/>
    </source>
</evidence>
<dbReference type="InterPro" id="IPR027791">
    <property type="entry name" value="Galactosyl_T_C"/>
</dbReference>
<feature type="chain" id="PRO_5040127293" description="Beta-1,4-N-acetylgalactosaminyltransferase" evidence="12">
    <location>
        <begin position="18"/>
        <end position="373"/>
    </location>
</feature>
<dbReference type="Gene3D" id="3.90.550.10">
    <property type="entry name" value="Spore Coat Polysaccharide Biosynthesis Protein SpsA, Chain A"/>
    <property type="match status" value="1"/>
</dbReference>
<evidence type="ECO:0000313" key="16">
    <source>
        <dbReference type="Proteomes" id="UP001154114"/>
    </source>
</evidence>
<keyword evidence="6" id="KW-0812">Transmembrane</keyword>
<dbReference type="GO" id="GO:0006688">
    <property type="term" value="P:glycosphingolipid biosynthetic process"/>
    <property type="evidence" value="ECO:0007669"/>
    <property type="project" value="TreeGrafter"/>
</dbReference>
<organism evidence="15 16">
    <name type="scientific">Chrysodeixis includens</name>
    <name type="common">Soybean looper</name>
    <name type="synonym">Pseudoplusia includens</name>
    <dbReference type="NCBI Taxonomy" id="689277"/>
    <lineage>
        <taxon>Eukaryota</taxon>
        <taxon>Metazoa</taxon>
        <taxon>Ecdysozoa</taxon>
        <taxon>Arthropoda</taxon>
        <taxon>Hexapoda</taxon>
        <taxon>Insecta</taxon>
        <taxon>Pterygota</taxon>
        <taxon>Neoptera</taxon>
        <taxon>Endopterygota</taxon>
        <taxon>Lepidoptera</taxon>
        <taxon>Glossata</taxon>
        <taxon>Ditrysia</taxon>
        <taxon>Noctuoidea</taxon>
        <taxon>Noctuidae</taxon>
        <taxon>Plusiinae</taxon>
        <taxon>Chrysodeixis</taxon>
    </lineage>
</organism>
<dbReference type="GO" id="GO:0016020">
    <property type="term" value="C:membrane"/>
    <property type="evidence" value="ECO:0007669"/>
    <property type="project" value="UniProtKB-SubCell"/>
</dbReference>
<dbReference type="GO" id="GO:0008378">
    <property type="term" value="F:galactosyltransferase activity"/>
    <property type="evidence" value="ECO:0007669"/>
    <property type="project" value="TreeGrafter"/>
</dbReference>
<comment type="cofactor">
    <cofactor evidence="11">
        <name>Mn(2+)</name>
        <dbReference type="ChEBI" id="CHEBI:29035"/>
    </cofactor>
</comment>
<keyword evidence="10 11" id="KW-0325">Glycoprotein</keyword>
<evidence type="ECO:0000256" key="5">
    <source>
        <dbReference type="ARBA" id="ARBA00022679"/>
    </source>
</evidence>
<evidence type="ECO:0000256" key="8">
    <source>
        <dbReference type="ARBA" id="ARBA00022989"/>
    </source>
</evidence>
<keyword evidence="11" id="KW-0464">Manganese</keyword>